<feature type="compositionally biased region" description="Low complexity" evidence="1">
    <location>
        <begin position="38"/>
        <end position="56"/>
    </location>
</feature>
<feature type="compositionally biased region" description="Low complexity" evidence="1">
    <location>
        <begin position="252"/>
        <end position="263"/>
    </location>
</feature>
<keyword evidence="2" id="KW-0472">Membrane</keyword>
<accession>A0A1G9MRX8</accession>
<feature type="compositionally biased region" description="Basic and acidic residues" evidence="1">
    <location>
        <begin position="325"/>
        <end position="336"/>
    </location>
</feature>
<evidence type="ECO:0000256" key="1">
    <source>
        <dbReference type="SAM" id="MobiDB-lite"/>
    </source>
</evidence>
<protein>
    <submittedName>
        <fullName evidence="3">Uncharacterized protein</fullName>
    </submittedName>
</protein>
<evidence type="ECO:0000256" key="2">
    <source>
        <dbReference type="SAM" id="Phobius"/>
    </source>
</evidence>
<dbReference type="Proteomes" id="UP000199202">
    <property type="component" value="Unassembled WGS sequence"/>
</dbReference>
<feature type="compositionally biased region" description="Low complexity" evidence="1">
    <location>
        <begin position="277"/>
        <end position="292"/>
    </location>
</feature>
<evidence type="ECO:0000313" key="3">
    <source>
        <dbReference type="EMBL" id="SDL76863.1"/>
    </source>
</evidence>
<name>A0A1G9MRX8_9ACTN</name>
<dbReference type="STRING" id="633440.SAMN05421869_13095"/>
<feature type="compositionally biased region" description="Pro residues" evidence="1">
    <location>
        <begin position="293"/>
        <end position="307"/>
    </location>
</feature>
<dbReference type="AlphaFoldDB" id="A0A1G9MRX8"/>
<feature type="region of interest" description="Disordered" evidence="1">
    <location>
        <begin position="38"/>
        <end position="62"/>
    </location>
</feature>
<keyword evidence="2" id="KW-0812">Transmembrane</keyword>
<keyword evidence="4" id="KW-1185">Reference proteome</keyword>
<gene>
    <name evidence="3" type="ORF">SAMN05421869_13095</name>
</gene>
<feature type="compositionally biased region" description="Basic and acidic residues" evidence="1">
    <location>
        <begin position="114"/>
        <end position="123"/>
    </location>
</feature>
<dbReference type="EMBL" id="FNDJ01000030">
    <property type="protein sequence ID" value="SDL76863.1"/>
    <property type="molecule type" value="Genomic_DNA"/>
</dbReference>
<reference evidence="3 4" key="1">
    <citation type="submission" date="2016-10" db="EMBL/GenBank/DDBJ databases">
        <authorList>
            <person name="de Groot N.N."/>
        </authorList>
    </citation>
    <scope>NUCLEOTIDE SEQUENCE [LARGE SCALE GENOMIC DNA]</scope>
    <source>
        <strain evidence="3 4">CGMCC 4.6533</strain>
    </source>
</reference>
<organism evidence="3 4">
    <name type="scientific">Nonomuraea jiangxiensis</name>
    <dbReference type="NCBI Taxonomy" id="633440"/>
    <lineage>
        <taxon>Bacteria</taxon>
        <taxon>Bacillati</taxon>
        <taxon>Actinomycetota</taxon>
        <taxon>Actinomycetes</taxon>
        <taxon>Streptosporangiales</taxon>
        <taxon>Streptosporangiaceae</taxon>
        <taxon>Nonomuraea</taxon>
    </lineage>
</organism>
<feature type="region of interest" description="Disordered" evidence="1">
    <location>
        <begin position="189"/>
        <end position="371"/>
    </location>
</feature>
<feature type="transmembrane region" description="Helical" evidence="2">
    <location>
        <begin position="162"/>
        <end position="181"/>
    </location>
</feature>
<feature type="region of interest" description="Disordered" evidence="1">
    <location>
        <begin position="114"/>
        <end position="156"/>
    </location>
</feature>
<evidence type="ECO:0000313" key="4">
    <source>
        <dbReference type="Proteomes" id="UP000199202"/>
    </source>
</evidence>
<keyword evidence="2" id="KW-1133">Transmembrane helix</keyword>
<sequence length="371" mass="39942">MAGHRGRCTSSPASCVVGRCVRVTAGWPRPDSRLSSTLIARSSASSRSAGRSRNSLKGISAPSRNWPPWSAVSCLFGCRRSPWWSVRLRTSRRIQVAAAARPWRARGLDRRNHPCLDRTDLARPLHPGRTPHGRSSDSRAVMTSRDDATTQRRHHRDQSLRISTVLAGVLHLVLAALLIGVPASSPTLDEVPVPEDDHAASPPAALSRDPVVTPVRSAAPVQGATPSRPSGASVTTPTRRPRPTPITRRTRATPPATARITPPRQQPTVAAAFDGLPRATTRAIRPTKTATRPPRPNPSREPTPRHTPPGQTREPPGQAAKSARGLRDEHPARRPDIPPGQLRKMDITAASPEMPAASHPASHGVGRGRAR</sequence>
<proteinExistence type="predicted"/>
<feature type="compositionally biased region" description="Polar residues" evidence="1">
    <location>
        <begin position="224"/>
        <end position="234"/>
    </location>
</feature>